<dbReference type="Proteomes" id="UP000003835">
    <property type="component" value="Unassembled WGS sequence"/>
</dbReference>
<dbReference type="HOGENOM" id="CLU_1783558_0_0_3"/>
<dbReference type="EMBL" id="DS989875">
    <property type="protein sequence ID" value="EDX71210.1"/>
    <property type="molecule type" value="Genomic_DNA"/>
</dbReference>
<dbReference type="AlphaFoldDB" id="B4W3K5"/>
<evidence type="ECO:0000313" key="3">
    <source>
        <dbReference type="Proteomes" id="UP000003835"/>
    </source>
</evidence>
<proteinExistence type="predicted"/>
<dbReference type="OrthoDB" id="574399at2"/>
<keyword evidence="1" id="KW-0812">Transmembrane</keyword>
<dbReference type="eggNOG" id="ENOG5033GFN">
    <property type="taxonomic scope" value="Bacteria"/>
</dbReference>
<gene>
    <name evidence="2" type="ORF">MC7420_2771</name>
</gene>
<keyword evidence="1" id="KW-1133">Transmembrane helix</keyword>
<name>B4W3K5_9CYAN</name>
<evidence type="ECO:0000256" key="1">
    <source>
        <dbReference type="SAM" id="Phobius"/>
    </source>
</evidence>
<keyword evidence="3" id="KW-1185">Reference proteome</keyword>
<protein>
    <submittedName>
        <fullName evidence="2">Uncharacterized protein</fullName>
    </submittedName>
</protein>
<organism evidence="2 3">
    <name type="scientific">Coleofasciculus chthonoplastes PCC 7420</name>
    <dbReference type="NCBI Taxonomy" id="118168"/>
    <lineage>
        <taxon>Bacteria</taxon>
        <taxon>Bacillati</taxon>
        <taxon>Cyanobacteriota</taxon>
        <taxon>Cyanophyceae</taxon>
        <taxon>Coleofasciculales</taxon>
        <taxon>Coleofasciculaceae</taxon>
        <taxon>Coleofasciculus</taxon>
    </lineage>
</organism>
<sequence length="145" mass="16864">MIKTKLSPCESLLYHWIRFHTRTNHKVNFNWHDFQAWTAEFLEHSVSLSEVYAALTELHKLKLITVQGTEVALNTPPSRTPLELSPLPHKLLTTSRKPKLFSWASLMTLIFLVLWLGSGVMYFKLYSGDSNHYTNPYQFLGEKIK</sequence>
<evidence type="ECO:0000313" key="2">
    <source>
        <dbReference type="EMBL" id="EDX71210.1"/>
    </source>
</evidence>
<feature type="transmembrane region" description="Helical" evidence="1">
    <location>
        <begin position="100"/>
        <end position="123"/>
    </location>
</feature>
<dbReference type="RefSeq" id="WP_006105938.1">
    <property type="nucleotide sequence ID" value="NZ_DS989875.1"/>
</dbReference>
<reference evidence="2 3" key="1">
    <citation type="submission" date="2008-07" db="EMBL/GenBank/DDBJ databases">
        <authorList>
            <person name="Tandeau de Marsac N."/>
            <person name="Ferriera S."/>
            <person name="Johnson J."/>
            <person name="Kravitz S."/>
            <person name="Beeson K."/>
            <person name="Sutton G."/>
            <person name="Rogers Y.-H."/>
            <person name="Friedman R."/>
            <person name="Frazier M."/>
            <person name="Venter J.C."/>
        </authorList>
    </citation>
    <scope>NUCLEOTIDE SEQUENCE [LARGE SCALE GENOMIC DNA]</scope>
    <source>
        <strain evidence="2 3">PCC 7420</strain>
    </source>
</reference>
<accession>B4W3K5</accession>
<keyword evidence="1" id="KW-0472">Membrane</keyword>